<gene>
    <name evidence="1" type="ORF">NEISICOT_01943</name>
</gene>
<name>C6M5Z3_NEISI</name>
<dbReference type="InterPro" id="IPR019658">
    <property type="entry name" value="DUF2515"/>
</dbReference>
<reference evidence="1" key="1">
    <citation type="submission" date="2009-07" db="EMBL/GenBank/DDBJ databases">
        <authorList>
            <person name="Weinstock G."/>
            <person name="Sodergren E."/>
            <person name="Clifton S."/>
            <person name="Fulton L."/>
            <person name="Fulton B."/>
            <person name="Courtney L."/>
            <person name="Fronick C."/>
            <person name="Harrison M."/>
            <person name="Strong C."/>
            <person name="Farmer C."/>
            <person name="Delahaunty K."/>
            <person name="Markovic C."/>
            <person name="Hall O."/>
            <person name="Minx P."/>
            <person name="Tomlinson C."/>
            <person name="Mitreva M."/>
            <person name="Nelson J."/>
            <person name="Hou S."/>
            <person name="Wollam A."/>
            <person name="Pepin K.H."/>
            <person name="Johnson M."/>
            <person name="Bhonagiri V."/>
            <person name="Nash W.E."/>
            <person name="Warren W."/>
            <person name="Chinwalla A."/>
            <person name="Mardis E.R."/>
            <person name="Wilson R.K."/>
        </authorList>
    </citation>
    <scope>NUCLEOTIDE SEQUENCE [LARGE SCALE GENOMIC DNA]</scope>
    <source>
        <strain evidence="1">ATCC 29256</strain>
    </source>
</reference>
<dbReference type="AlphaFoldDB" id="C6M5Z3"/>
<comment type="caution">
    <text evidence="1">The sequence shown here is derived from an EMBL/GenBank/DDBJ whole genome shotgun (WGS) entry which is preliminary data.</text>
</comment>
<organism evidence="1 2">
    <name type="scientific">Neisseria sicca ATCC 29256</name>
    <dbReference type="NCBI Taxonomy" id="547045"/>
    <lineage>
        <taxon>Bacteria</taxon>
        <taxon>Pseudomonadati</taxon>
        <taxon>Pseudomonadota</taxon>
        <taxon>Betaproteobacteria</taxon>
        <taxon>Neisseriales</taxon>
        <taxon>Neisseriaceae</taxon>
        <taxon>Neisseria</taxon>
    </lineage>
</organism>
<protein>
    <submittedName>
        <fullName evidence="1">Uncharacterized protein</fullName>
    </submittedName>
</protein>
<dbReference type="Pfam" id="PF10720">
    <property type="entry name" value="DUF2515"/>
    <property type="match status" value="1"/>
</dbReference>
<accession>C6M5Z3</accession>
<dbReference type="eggNOG" id="ENOG5031HDH">
    <property type="taxonomic scope" value="Bacteria"/>
</dbReference>
<evidence type="ECO:0000313" key="2">
    <source>
        <dbReference type="Proteomes" id="UP000005365"/>
    </source>
</evidence>
<evidence type="ECO:0000313" key="1">
    <source>
        <dbReference type="EMBL" id="EET44221.1"/>
    </source>
</evidence>
<dbReference type="EMBL" id="ACKO02000011">
    <property type="protein sequence ID" value="EET44221.1"/>
    <property type="molecule type" value="Genomic_DNA"/>
</dbReference>
<keyword evidence="2" id="KW-1185">Reference proteome</keyword>
<proteinExistence type="predicted"/>
<sequence>MFKSYNILFQNGTRVQRRGYTVYQVNQNYAQRAYDIAAVYAKMYLGSGEFKEFPVLKNNSGLFYWMGLAAFASKTVGCALDNPWVKDPGGMVRQYTGLLRNLTPFLPPSHGIHNNTYIIDLMPQLSTQLAKGNVWLFLDVMPWHYVYAQNPAVFRQCLSKRKFDALPTVIKEDLGKVDGFEDTIEDRNMNFADSGKQYIQKAFSALDEALKLEESRKIAEKKILHLFYIAYHEQEIILQKIMYEGRVFPAYLSMSRMLEDKLPGLYAQLPQNELNLVATCKIKKGQERFQSKAPRGIELENLEQRMNWITKAATIYHKRMSRPSDKQFIENQLRILAARKRAGVGDHA</sequence>
<dbReference type="Proteomes" id="UP000005365">
    <property type="component" value="Unassembled WGS sequence"/>
</dbReference>